<proteinExistence type="predicted"/>
<dbReference type="SUPFAM" id="SSF52833">
    <property type="entry name" value="Thioredoxin-like"/>
    <property type="match status" value="1"/>
</dbReference>
<name>A0A8J3PIH8_9ACTN</name>
<dbReference type="AlphaFoldDB" id="A0A8J3PIH8"/>
<comment type="caution">
    <text evidence="2">The sequence shown here is derived from an EMBL/GenBank/DDBJ whole genome shotgun (WGS) entry which is preliminary data.</text>
</comment>
<sequence length="179" mass="17821">MLASLWGVVAVLAVATVLNLLLCLAVIRKLRAAPAGVAEDPHLPVAGTAVGDFTVPAGGAVLRRAALPGAVVAGFFSASCAPCKTTIARIAAGEHDLPSGERLWFVVADAGDPAAEAMVAGLSGSGPVAVVDGADPVLRAFGGVNGYPTLLEIRDGTIRAAAHDLDELRSLAGAGRVGP</sequence>
<gene>
    <name evidence="2" type="ORF">Cme02nite_47530</name>
</gene>
<feature type="transmembrane region" description="Helical" evidence="1">
    <location>
        <begin position="6"/>
        <end position="27"/>
    </location>
</feature>
<dbReference type="RefSeq" id="WP_166385578.1">
    <property type="nucleotide sequence ID" value="NZ_BAAATT010000003.1"/>
</dbReference>
<dbReference type="Gene3D" id="3.40.30.10">
    <property type="entry name" value="Glutaredoxin"/>
    <property type="match status" value="1"/>
</dbReference>
<dbReference type="EMBL" id="BONJ01000026">
    <property type="protein sequence ID" value="GIG16421.1"/>
    <property type="molecule type" value="Genomic_DNA"/>
</dbReference>
<dbReference type="Proteomes" id="UP000660339">
    <property type="component" value="Unassembled WGS sequence"/>
</dbReference>
<reference evidence="2" key="1">
    <citation type="submission" date="2021-01" db="EMBL/GenBank/DDBJ databases">
        <title>Whole genome shotgun sequence of Catellatospora methionotrophica NBRC 14553.</title>
        <authorList>
            <person name="Komaki H."/>
            <person name="Tamura T."/>
        </authorList>
    </citation>
    <scope>NUCLEOTIDE SEQUENCE</scope>
    <source>
        <strain evidence="2">NBRC 14553</strain>
    </source>
</reference>
<evidence type="ECO:0008006" key="4">
    <source>
        <dbReference type="Google" id="ProtNLM"/>
    </source>
</evidence>
<keyword evidence="3" id="KW-1185">Reference proteome</keyword>
<evidence type="ECO:0000256" key="1">
    <source>
        <dbReference type="SAM" id="Phobius"/>
    </source>
</evidence>
<keyword evidence="1" id="KW-0472">Membrane</keyword>
<evidence type="ECO:0000313" key="3">
    <source>
        <dbReference type="Proteomes" id="UP000660339"/>
    </source>
</evidence>
<dbReference type="InterPro" id="IPR036249">
    <property type="entry name" value="Thioredoxin-like_sf"/>
</dbReference>
<keyword evidence="1" id="KW-0812">Transmembrane</keyword>
<protein>
    <recommendedName>
        <fullName evidence="4">Thioredoxin domain-containing protein</fullName>
    </recommendedName>
</protein>
<accession>A0A8J3PIH8</accession>
<evidence type="ECO:0000313" key="2">
    <source>
        <dbReference type="EMBL" id="GIG16421.1"/>
    </source>
</evidence>
<keyword evidence="1" id="KW-1133">Transmembrane helix</keyword>
<organism evidence="2 3">
    <name type="scientific">Catellatospora methionotrophica</name>
    <dbReference type="NCBI Taxonomy" id="121620"/>
    <lineage>
        <taxon>Bacteria</taxon>
        <taxon>Bacillati</taxon>
        <taxon>Actinomycetota</taxon>
        <taxon>Actinomycetes</taxon>
        <taxon>Micromonosporales</taxon>
        <taxon>Micromonosporaceae</taxon>
        <taxon>Catellatospora</taxon>
    </lineage>
</organism>